<evidence type="ECO:0000313" key="4">
    <source>
        <dbReference type="Proteomes" id="UP001302367"/>
    </source>
</evidence>
<name>A0A2G5IE08_CERBT</name>
<organism evidence="1 3">
    <name type="scientific">Cercospora beticola</name>
    <name type="common">Sugarbeet leaf spot fungus</name>
    <dbReference type="NCBI Taxonomy" id="122368"/>
    <lineage>
        <taxon>Eukaryota</taxon>
        <taxon>Fungi</taxon>
        <taxon>Dikarya</taxon>
        <taxon>Ascomycota</taxon>
        <taxon>Pezizomycotina</taxon>
        <taxon>Dothideomycetes</taxon>
        <taxon>Dothideomycetidae</taxon>
        <taxon>Mycosphaerellales</taxon>
        <taxon>Mycosphaerellaceae</taxon>
        <taxon>Cercospora</taxon>
    </lineage>
</organism>
<keyword evidence="4" id="KW-1185">Reference proteome</keyword>
<dbReference type="Proteomes" id="UP001302367">
    <property type="component" value="Chromosome 5"/>
</dbReference>
<reference evidence="1 3" key="1">
    <citation type="submission" date="2015-10" db="EMBL/GenBank/DDBJ databases">
        <title>The cercosporin biosynthetic gene cluster was horizontally transferred to several fungal lineages and shown to be expanded in Cercospora beticola based on microsynteny with recipient genomes.</title>
        <authorList>
            <person name="De Jonge R."/>
            <person name="Ebert M.K."/>
            <person name="Suttle J.C."/>
            <person name="Jurick Ii W.M."/>
            <person name="Secor G.A."/>
            <person name="Thomma B.P."/>
            <person name="Van De Peer Y."/>
            <person name="Bolton M.D."/>
        </authorList>
    </citation>
    <scope>NUCLEOTIDE SEQUENCE [LARGE SCALE GENOMIC DNA]</scope>
    <source>
        <strain evidence="1 3">09-40</strain>
    </source>
</reference>
<accession>A0A2G5IE08</accession>
<dbReference type="EMBL" id="CP134188">
    <property type="protein sequence ID" value="WPB04236.1"/>
    <property type="molecule type" value="Genomic_DNA"/>
</dbReference>
<reference evidence="2 4" key="2">
    <citation type="submission" date="2023-09" db="EMBL/GenBank/DDBJ databases">
        <title>Complete-Gapless Cercospora beticola genome.</title>
        <authorList>
            <person name="Wyatt N.A."/>
            <person name="Spanner R.E."/>
            <person name="Bolton M.D."/>
        </authorList>
    </citation>
    <scope>NUCLEOTIDE SEQUENCE [LARGE SCALE GENOMIC DNA]</scope>
    <source>
        <strain evidence="2">Cb09-40</strain>
    </source>
</reference>
<protein>
    <recommendedName>
        <fullName evidence="5">SnoaL-like domain-containing protein</fullName>
    </recommendedName>
</protein>
<dbReference type="OrthoDB" id="3621515at2759"/>
<sequence length="169" mass="19118">MAWVMSEYEPLTPVSLDGKDGDHKLESPLTRLPGDCTDIRKIREHLESFFAMNTELLNTRQYDKAVNIDGYDQDFMASMHNQKAEDLPGWVDHHRRGALEFPQSKVRILGMTSKVDPKRGLASLFTDMEITGRPPGVTIHSMTISEFKVCDGKWLCMKATGMRGNSMLV</sequence>
<dbReference type="Proteomes" id="UP000230605">
    <property type="component" value="Chromosome 10"/>
</dbReference>
<evidence type="ECO:0000313" key="1">
    <source>
        <dbReference type="EMBL" id="PIB03009.1"/>
    </source>
</evidence>
<dbReference type="EMBL" id="LKMD01000099">
    <property type="protein sequence ID" value="PIB03009.1"/>
    <property type="molecule type" value="Genomic_DNA"/>
</dbReference>
<proteinExistence type="predicted"/>
<evidence type="ECO:0000313" key="3">
    <source>
        <dbReference type="Proteomes" id="UP000230605"/>
    </source>
</evidence>
<gene>
    <name evidence="1" type="ORF">CB0940_11876</name>
    <name evidence="2" type="ORF">RHO25_008881</name>
</gene>
<dbReference type="AlphaFoldDB" id="A0A2G5IE08"/>
<evidence type="ECO:0008006" key="5">
    <source>
        <dbReference type="Google" id="ProtNLM"/>
    </source>
</evidence>
<evidence type="ECO:0000313" key="2">
    <source>
        <dbReference type="EMBL" id="WPB04236.1"/>
    </source>
</evidence>